<dbReference type="Pfam" id="PF07540">
    <property type="entry name" value="NOC3p"/>
    <property type="match status" value="1"/>
</dbReference>
<evidence type="ECO:0000313" key="3">
    <source>
        <dbReference type="Proteomes" id="UP000887565"/>
    </source>
</evidence>
<name>A0A915J708_ROMCU</name>
<dbReference type="GO" id="GO:0006270">
    <property type="term" value="P:DNA replication initiation"/>
    <property type="evidence" value="ECO:0007669"/>
    <property type="project" value="TreeGrafter"/>
</dbReference>
<evidence type="ECO:0000313" key="4">
    <source>
        <dbReference type="WBParaSite" id="nRc.2.0.1.t22257-RA"/>
    </source>
</evidence>
<dbReference type="AlphaFoldDB" id="A0A915J708"/>
<dbReference type="GO" id="GO:0003682">
    <property type="term" value="F:chromatin binding"/>
    <property type="evidence" value="ECO:0007669"/>
    <property type="project" value="TreeGrafter"/>
</dbReference>
<dbReference type="SUPFAM" id="SSF48371">
    <property type="entry name" value="ARM repeat"/>
    <property type="match status" value="1"/>
</dbReference>
<protein>
    <submittedName>
        <fullName evidence="4">Nucleolar complex-associated protein 3 N-terminal domain-containing protein</fullName>
    </submittedName>
</protein>
<reference evidence="4" key="1">
    <citation type="submission" date="2022-11" db="UniProtKB">
        <authorList>
            <consortium name="WormBaseParasite"/>
        </authorList>
    </citation>
    <scope>IDENTIFICATION</scope>
</reference>
<dbReference type="InterPro" id="IPR011501">
    <property type="entry name" value="Noc3_N"/>
</dbReference>
<accession>A0A915J708</accession>
<keyword evidence="3" id="KW-1185">Reference proteome</keyword>
<dbReference type="PANTHER" id="PTHR14428">
    <property type="entry name" value="NUCLEOLAR COMPLEX PROTEIN 3"/>
    <property type="match status" value="1"/>
</dbReference>
<evidence type="ECO:0000259" key="2">
    <source>
        <dbReference type="Pfam" id="PF07540"/>
    </source>
</evidence>
<feature type="domain" description="Nucleolar complex-associated protein 3 N-terminal" evidence="2">
    <location>
        <begin position="12"/>
        <end position="69"/>
    </location>
</feature>
<dbReference type="WBParaSite" id="nRc.2.0.1.t22257-RA">
    <property type="protein sequence ID" value="nRc.2.0.1.t22257-RA"/>
    <property type="gene ID" value="nRc.2.0.1.g22257"/>
</dbReference>
<evidence type="ECO:0000256" key="1">
    <source>
        <dbReference type="SAM" id="Coils"/>
    </source>
</evidence>
<keyword evidence="1" id="KW-0175">Coiled coil</keyword>
<dbReference type="InterPro" id="IPR016903">
    <property type="entry name" value="Nucleolar_cplx-assoc_3"/>
</dbReference>
<proteinExistence type="predicted"/>
<dbReference type="PANTHER" id="PTHR14428:SF5">
    <property type="entry name" value="NUCLEOLAR COMPLEX PROTEIN 3 HOMOLOG"/>
    <property type="match status" value="1"/>
</dbReference>
<feature type="coiled-coil region" evidence="1">
    <location>
        <begin position="219"/>
        <end position="246"/>
    </location>
</feature>
<dbReference type="GO" id="GO:0005730">
    <property type="term" value="C:nucleolus"/>
    <property type="evidence" value="ECO:0007669"/>
    <property type="project" value="TreeGrafter"/>
</dbReference>
<dbReference type="Proteomes" id="UP000887565">
    <property type="component" value="Unplaced"/>
</dbReference>
<sequence>MSCGVEVDPLVQITVQKLAVASSLEIFMDILPSYSIRKWSEAEEKQQMKKETKILHEYEQALLRHYQKFLKQLDKFCKCNMKKKLNKIKLTPKLVESCQMLGVKCVTRLLAEQYHFNFRQDLLETVVPLMSYKDETIRNICCESVETVFKSDKLGEASFDIVKTICKFVKDNPTKSHPRMLETFLQLKIKEVEKTDQMAKTKRDILAKKQKIRMMSRKERKTFKRLKKLDDDLAELEAEEKKENVLKFHTKIMSQIFAVYFRVLKREKLGNQPLNKCKILPVVLRGLSKFAHFINIEFFDDLLNSLLNLVLKADLNVTESLNCVKTAFVILSGDGQALNIDPYGFYRFVYNVLPKIADEKRIDYTNILHGEFHSA</sequence>
<organism evidence="3 4">
    <name type="scientific">Romanomermis culicivorax</name>
    <name type="common">Nematode worm</name>
    <dbReference type="NCBI Taxonomy" id="13658"/>
    <lineage>
        <taxon>Eukaryota</taxon>
        <taxon>Metazoa</taxon>
        <taxon>Ecdysozoa</taxon>
        <taxon>Nematoda</taxon>
        <taxon>Enoplea</taxon>
        <taxon>Dorylaimia</taxon>
        <taxon>Mermithida</taxon>
        <taxon>Mermithoidea</taxon>
        <taxon>Mermithidae</taxon>
        <taxon>Romanomermis</taxon>
    </lineage>
</organism>
<dbReference type="InterPro" id="IPR016024">
    <property type="entry name" value="ARM-type_fold"/>
</dbReference>